<feature type="transmembrane region" description="Helical" evidence="5">
    <location>
        <begin position="12"/>
        <end position="34"/>
    </location>
</feature>
<keyword evidence="3 5" id="KW-1133">Transmembrane helix</keyword>
<dbReference type="GO" id="GO:0016020">
    <property type="term" value="C:membrane"/>
    <property type="evidence" value="ECO:0007669"/>
    <property type="project" value="UniProtKB-SubCell"/>
</dbReference>
<protein>
    <submittedName>
        <fullName evidence="7">O-antigen ligase</fullName>
    </submittedName>
</protein>
<feature type="transmembrane region" description="Helical" evidence="5">
    <location>
        <begin position="180"/>
        <end position="201"/>
    </location>
</feature>
<keyword evidence="4 5" id="KW-0472">Membrane</keyword>
<dbReference type="Pfam" id="PF04932">
    <property type="entry name" value="Wzy_C"/>
    <property type="match status" value="1"/>
</dbReference>
<dbReference type="AlphaFoldDB" id="A0A1M7JTZ9"/>
<feature type="transmembrane region" description="Helical" evidence="5">
    <location>
        <begin position="395"/>
        <end position="415"/>
    </location>
</feature>
<gene>
    <name evidence="7" type="ORF">SAMN05216593_101545</name>
</gene>
<feature type="transmembrane region" description="Helical" evidence="5">
    <location>
        <begin position="133"/>
        <end position="160"/>
    </location>
</feature>
<feature type="domain" description="O-antigen ligase-related" evidence="6">
    <location>
        <begin position="210"/>
        <end position="352"/>
    </location>
</feature>
<name>A0A1M7JTZ9_9PSED</name>
<feature type="transmembrane region" description="Helical" evidence="5">
    <location>
        <begin position="103"/>
        <end position="127"/>
    </location>
</feature>
<feature type="transmembrane region" description="Helical" evidence="5">
    <location>
        <begin position="371"/>
        <end position="389"/>
    </location>
</feature>
<evidence type="ECO:0000313" key="8">
    <source>
        <dbReference type="Proteomes" id="UP000183983"/>
    </source>
</evidence>
<comment type="subcellular location">
    <subcellularLocation>
        <location evidence="1">Membrane</location>
        <topology evidence="1">Multi-pass membrane protein</topology>
    </subcellularLocation>
</comment>
<keyword evidence="2 5" id="KW-0812">Transmembrane</keyword>
<sequence>MRDSGLNAQQPPSWLVLLCVCVYLAFSLQQVVIGHGLGVNLSLGSMLLRVFVVGSCAWMLWHHGIPPVLRWPAAAIGLCLTSVAVSALASGHRAIALQFAPRYALELLMLWSVLNLSLAFPIVARAAARATMILLWLGLLLSIVVQLDISGARSLALLFYTQETLDQYLPRSSGLYQHPALFGATAVMSLAMTLQLCRLGVYSWRSAAVALLGCLIALLLCGARNPILGLLVLAGAGLWHLRANRHARRLAVLACLVLIALITFTLHSRYAELTSASNESVFTAFSLGRPYIWAAAWKAWLSEPLFGLGPSVFQFLIPDFADGRFLRGELHAHNLLLGLLSELGLFGTVSFMALAFALWRPWLARGTPGRGWAAVVLLTLLSFGLFDYYQPFYGFALHGALMVGLLYASDVAVVGQSADLKSEA</sequence>
<proteinExistence type="predicted"/>
<evidence type="ECO:0000256" key="2">
    <source>
        <dbReference type="ARBA" id="ARBA00022692"/>
    </source>
</evidence>
<evidence type="ECO:0000256" key="5">
    <source>
        <dbReference type="SAM" id="Phobius"/>
    </source>
</evidence>
<evidence type="ECO:0000256" key="1">
    <source>
        <dbReference type="ARBA" id="ARBA00004141"/>
    </source>
</evidence>
<dbReference type="PANTHER" id="PTHR37422:SF13">
    <property type="entry name" value="LIPOPOLYSACCHARIDE BIOSYNTHESIS PROTEIN PA4999-RELATED"/>
    <property type="match status" value="1"/>
</dbReference>
<accession>A0A1M7JTZ9</accession>
<dbReference type="EMBL" id="FRDA01000001">
    <property type="protein sequence ID" value="SHM56381.1"/>
    <property type="molecule type" value="Genomic_DNA"/>
</dbReference>
<feature type="transmembrane region" description="Helical" evidence="5">
    <location>
        <begin position="250"/>
        <end position="270"/>
    </location>
</feature>
<organism evidence="7 8">
    <name type="scientific">Pseudomonas asturiensis</name>
    <dbReference type="NCBI Taxonomy" id="1190415"/>
    <lineage>
        <taxon>Bacteria</taxon>
        <taxon>Pseudomonadati</taxon>
        <taxon>Pseudomonadota</taxon>
        <taxon>Gammaproteobacteria</taxon>
        <taxon>Pseudomonadales</taxon>
        <taxon>Pseudomonadaceae</taxon>
        <taxon>Pseudomonas</taxon>
    </lineage>
</organism>
<evidence type="ECO:0000259" key="6">
    <source>
        <dbReference type="Pfam" id="PF04932"/>
    </source>
</evidence>
<dbReference type="InterPro" id="IPR051533">
    <property type="entry name" value="WaaL-like"/>
</dbReference>
<keyword evidence="7" id="KW-0436">Ligase</keyword>
<dbReference type="InterPro" id="IPR007016">
    <property type="entry name" value="O-antigen_ligase-rel_domated"/>
</dbReference>
<reference evidence="7 8" key="1">
    <citation type="submission" date="2016-11" db="EMBL/GenBank/DDBJ databases">
        <authorList>
            <person name="Jaros S."/>
            <person name="Januszkiewicz K."/>
            <person name="Wedrychowicz H."/>
        </authorList>
    </citation>
    <scope>NUCLEOTIDE SEQUENCE [LARGE SCALE GENOMIC DNA]</scope>
    <source>
        <strain evidence="7 8">LMG 26898</strain>
    </source>
</reference>
<evidence type="ECO:0000256" key="4">
    <source>
        <dbReference type="ARBA" id="ARBA00023136"/>
    </source>
</evidence>
<dbReference type="PANTHER" id="PTHR37422">
    <property type="entry name" value="TEICHURONIC ACID BIOSYNTHESIS PROTEIN TUAE"/>
    <property type="match status" value="1"/>
</dbReference>
<feature type="transmembrane region" description="Helical" evidence="5">
    <location>
        <begin position="335"/>
        <end position="359"/>
    </location>
</feature>
<feature type="transmembrane region" description="Helical" evidence="5">
    <location>
        <begin position="207"/>
        <end position="238"/>
    </location>
</feature>
<evidence type="ECO:0000256" key="3">
    <source>
        <dbReference type="ARBA" id="ARBA00022989"/>
    </source>
</evidence>
<feature type="transmembrane region" description="Helical" evidence="5">
    <location>
        <begin position="46"/>
        <end position="65"/>
    </location>
</feature>
<feature type="transmembrane region" description="Helical" evidence="5">
    <location>
        <begin position="71"/>
        <end position="91"/>
    </location>
</feature>
<dbReference type="GO" id="GO:0016874">
    <property type="term" value="F:ligase activity"/>
    <property type="evidence" value="ECO:0007669"/>
    <property type="project" value="UniProtKB-KW"/>
</dbReference>
<dbReference type="STRING" id="1190415.SAMN05216593_101545"/>
<evidence type="ECO:0000313" key="7">
    <source>
        <dbReference type="EMBL" id="SHM56381.1"/>
    </source>
</evidence>
<dbReference type="RefSeq" id="WP_073162157.1">
    <property type="nucleotide sequence ID" value="NZ_FRDA01000001.1"/>
</dbReference>
<dbReference type="Proteomes" id="UP000183983">
    <property type="component" value="Unassembled WGS sequence"/>
</dbReference>
<dbReference type="OrthoDB" id="9783389at2"/>